<accession>A0A6C0JMW5</accession>
<dbReference type="AlphaFoldDB" id="A0A6C0JMW5"/>
<feature type="compositionally biased region" description="Basic and acidic residues" evidence="1">
    <location>
        <begin position="84"/>
        <end position="95"/>
    </location>
</feature>
<reference evidence="2" key="1">
    <citation type="journal article" date="2020" name="Nature">
        <title>Giant virus diversity and host interactions through global metagenomics.</title>
        <authorList>
            <person name="Schulz F."/>
            <person name="Roux S."/>
            <person name="Paez-Espino D."/>
            <person name="Jungbluth S."/>
            <person name="Walsh D.A."/>
            <person name="Denef V.J."/>
            <person name="McMahon K.D."/>
            <person name="Konstantinidis K.T."/>
            <person name="Eloe-Fadrosh E.A."/>
            <person name="Kyrpides N.C."/>
            <person name="Woyke T."/>
        </authorList>
    </citation>
    <scope>NUCLEOTIDE SEQUENCE</scope>
    <source>
        <strain evidence="2">GVMAG-M-3300027734-16</strain>
    </source>
</reference>
<proteinExistence type="predicted"/>
<evidence type="ECO:0000313" key="2">
    <source>
        <dbReference type="EMBL" id="QHU05208.1"/>
    </source>
</evidence>
<feature type="compositionally biased region" description="Polar residues" evidence="1">
    <location>
        <begin position="1"/>
        <end position="10"/>
    </location>
</feature>
<dbReference type="EMBL" id="MN740410">
    <property type="protein sequence ID" value="QHU05208.1"/>
    <property type="molecule type" value="Genomic_DNA"/>
</dbReference>
<name>A0A6C0JMW5_9ZZZZ</name>
<feature type="region of interest" description="Disordered" evidence="1">
    <location>
        <begin position="84"/>
        <end position="118"/>
    </location>
</feature>
<feature type="region of interest" description="Disordered" evidence="1">
    <location>
        <begin position="1"/>
        <end position="60"/>
    </location>
</feature>
<organism evidence="2">
    <name type="scientific">viral metagenome</name>
    <dbReference type="NCBI Taxonomy" id="1070528"/>
    <lineage>
        <taxon>unclassified sequences</taxon>
        <taxon>metagenomes</taxon>
        <taxon>organismal metagenomes</taxon>
    </lineage>
</organism>
<sequence>MSGKKSSLKNGPSVGPKKSITIEDGSSILGFAHDTHDSRGRPTRKFTARSYKLPNARKNARRDIMLMKELGGLDDNTFAVIEARDRERQEKKEQYWNDQMTPNTGGRRKRRKTRRRRH</sequence>
<feature type="compositionally biased region" description="Basic residues" evidence="1">
    <location>
        <begin position="106"/>
        <end position="118"/>
    </location>
</feature>
<protein>
    <submittedName>
        <fullName evidence="2">Uncharacterized protein</fullName>
    </submittedName>
</protein>
<evidence type="ECO:0000256" key="1">
    <source>
        <dbReference type="SAM" id="MobiDB-lite"/>
    </source>
</evidence>